<evidence type="ECO:0000313" key="6">
    <source>
        <dbReference type="Proteomes" id="UP000652761"/>
    </source>
</evidence>
<protein>
    <recommendedName>
        <fullName evidence="4">Peptidase S8/S53 domain-containing protein</fullName>
    </recommendedName>
</protein>
<evidence type="ECO:0000256" key="3">
    <source>
        <dbReference type="SAM" id="MobiDB-lite"/>
    </source>
</evidence>
<dbReference type="AlphaFoldDB" id="A0A843WMG1"/>
<evidence type="ECO:0000313" key="5">
    <source>
        <dbReference type="EMBL" id="MQM08846.1"/>
    </source>
</evidence>
<dbReference type="InterPro" id="IPR045051">
    <property type="entry name" value="SBT"/>
</dbReference>
<proteinExistence type="inferred from homology"/>
<name>A0A843WMG1_COLES</name>
<keyword evidence="2" id="KW-0732">Signal</keyword>
<dbReference type="EMBL" id="NMUH01004222">
    <property type="protein sequence ID" value="MQM08846.1"/>
    <property type="molecule type" value="Genomic_DNA"/>
</dbReference>
<dbReference type="GO" id="GO:0004252">
    <property type="term" value="F:serine-type endopeptidase activity"/>
    <property type="evidence" value="ECO:0007669"/>
    <property type="project" value="InterPro"/>
</dbReference>
<evidence type="ECO:0000259" key="4">
    <source>
        <dbReference type="Pfam" id="PF00082"/>
    </source>
</evidence>
<dbReference type="OrthoDB" id="786565at2759"/>
<dbReference type="GO" id="GO:0006508">
    <property type="term" value="P:proteolysis"/>
    <property type="evidence" value="ECO:0007669"/>
    <property type="project" value="InterPro"/>
</dbReference>
<dbReference type="Proteomes" id="UP000652761">
    <property type="component" value="Unassembled WGS sequence"/>
</dbReference>
<reference evidence="5" key="1">
    <citation type="submission" date="2017-07" db="EMBL/GenBank/DDBJ databases">
        <title>Taro Niue Genome Assembly and Annotation.</title>
        <authorList>
            <person name="Atibalentja N."/>
            <person name="Keating K."/>
            <person name="Fields C.J."/>
        </authorList>
    </citation>
    <scope>NUCLEOTIDE SEQUENCE</scope>
    <source>
        <strain evidence="5">Niue_2</strain>
        <tissue evidence="5">Leaf</tissue>
    </source>
</reference>
<gene>
    <name evidence="5" type="ORF">Taro_041706</name>
</gene>
<dbReference type="Gene3D" id="3.50.30.30">
    <property type="match status" value="1"/>
</dbReference>
<comment type="caution">
    <text evidence="5">The sequence shown here is derived from an EMBL/GenBank/DDBJ whole genome shotgun (WGS) entry which is preliminary data.</text>
</comment>
<feature type="region of interest" description="Disordered" evidence="3">
    <location>
        <begin position="350"/>
        <end position="408"/>
    </location>
</feature>
<evidence type="ECO:0000256" key="2">
    <source>
        <dbReference type="ARBA" id="ARBA00022729"/>
    </source>
</evidence>
<dbReference type="InterPro" id="IPR000209">
    <property type="entry name" value="Peptidase_S8/S53_dom"/>
</dbReference>
<keyword evidence="6" id="KW-1185">Reference proteome</keyword>
<comment type="similarity">
    <text evidence="1">Belongs to the peptidase S8 family.</text>
</comment>
<accession>A0A843WMG1</accession>
<dbReference type="Gene3D" id="3.40.50.200">
    <property type="entry name" value="Peptidase S8/S53 domain"/>
    <property type="match status" value="1"/>
</dbReference>
<dbReference type="PANTHER" id="PTHR10795">
    <property type="entry name" value="PROPROTEIN CONVERTASE SUBTILISIN/KEXIN"/>
    <property type="match status" value="1"/>
</dbReference>
<dbReference type="CDD" id="cd02120">
    <property type="entry name" value="PA_subtilisin_like"/>
    <property type="match status" value="1"/>
</dbReference>
<dbReference type="Pfam" id="PF00082">
    <property type="entry name" value="Peptidase_S8"/>
    <property type="match status" value="1"/>
</dbReference>
<evidence type="ECO:0000256" key="1">
    <source>
        <dbReference type="ARBA" id="ARBA00011073"/>
    </source>
</evidence>
<dbReference type="InterPro" id="IPR036852">
    <property type="entry name" value="Peptidase_S8/S53_dom_sf"/>
</dbReference>
<feature type="compositionally biased region" description="Basic and acidic residues" evidence="3">
    <location>
        <begin position="377"/>
        <end position="408"/>
    </location>
</feature>
<sequence>MNQCFCGGRECPKKIEQATLSPTSIPRPVSLLKSHGGTAPSPSLTANLLGYASGTARSMATCARIAVYKVYEIGGCFSSNILSTLDKAVDDSINVLSLSLGGGQFVYFWDGIAIGAFAAMEKGILVSCFTGNAGPGTASLSNVAPWITTVGAGTIDCDFPTYIPLGNDMNYMGVSLYSGKPLPDDKLPFVYTGNVTNSTNENLCMSGTLILEKVADKILHVKFLLMDEATSEQDIAGVVHEMGLLPQVLHVVVDVEAFFPLESSYTLLALSMHMQSSGSPSWMLHIPQGVEAIVHLIAAIVWKLKDSVEVLLDPRPYPPQPRCPLEQKYLQVAPHVHNMMLRFLPTRRSQPSFMPDSRESSGNQIKLCHAGAPLPGADHHEVGAVQEPEDRASVTLPLRDDESEPKGI</sequence>
<dbReference type="SUPFAM" id="SSF52743">
    <property type="entry name" value="Subtilisin-like"/>
    <property type="match status" value="1"/>
</dbReference>
<organism evidence="5 6">
    <name type="scientific">Colocasia esculenta</name>
    <name type="common">Wild taro</name>
    <name type="synonym">Arum esculentum</name>
    <dbReference type="NCBI Taxonomy" id="4460"/>
    <lineage>
        <taxon>Eukaryota</taxon>
        <taxon>Viridiplantae</taxon>
        <taxon>Streptophyta</taxon>
        <taxon>Embryophyta</taxon>
        <taxon>Tracheophyta</taxon>
        <taxon>Spermatophyta</taxon>
        <taxon>Magnoliopsida</taxon>
        <taxon>Liliopsida</taxon>
        <taxon>Araceae</taxon>
        <taxon>Aroideae</taxon>
        <taxon>Colocasieae</taxon>
        <taxon>Colocasia</taxon>
    </lineage>
</organism>
<feature type="domain" description="Peptidase S8/S53" evidence="4">
    <location>
        <begin position="57"/>
        <end position="156"/>
    </location>
</feature>